<dbReference type="PANTHER" id="PTHR21522">
    <property type="entry name" value="PROTON CHANNEL OTOP"/>
    <property type="match status" value="1"/>
</dbReference>
<comment type="subcellular location">
    <subcellularLocation>
        <location evidence="1">Cell membrane</location>
        <topology evidence="1">Multi-pass membrane protein</topology>
    </subcellularLocation>
</comment>
<feature type="region of interest" description="Disordered" evidence="11">
    <location>
        <begin position="375"/>
        <end position="400"/>
    </location>
</feature>
<feature type="transmembrane region" description="Helical" evidence="12">
    <location>
        <begin position="551"/>
        <end position="569"/>
    </location>
</feature>
<evidence type="ECO:0000256" key="1">
    <source>
        <dbReference type="ARBA" id="ARBA00004651"/>
    </source>
</evidence>
<dbReference type="GO" id="GO:0015252">
    <property type="term" value="F:proton channel activity"/>
    <property type="evidence" value="ECO:0007669"/>
    <property type="project" value="InterPro"/>
</dbReference>
<evidence type="ECO:0000256" key="2">
    <source>
        <dbReference type="ARBA" id="ARBA00006513"/>
    </source>
</evidence>
<dbReference type="EMBL" id="BLXT01004371">
    <property type="protein sequence ID" value="GFO12133.1"/>
    <property type="molecule type" value="Genomic_DNA"/>
</dbReference>
<name>A0AAV4B061_9GAST</name>
<feature type="transmembrane region" description="Helical" evidence="12">
    <location>
        <begin position="930"/>
        <end position="950"/>
    </location>
</feature>
<keyword evidence="14" id="KW-1185">Reference proteome</keyword>
<evidence type="ECO:0000256" key="6">
    <source>
        <dbReference type="ARBA" id="ARBA00022781"/>
    </source>
</evidence>
<feature type="transmembrane region" description="Helical" evidence="12">
    <location>
        <begin position="837"/>
        <end position="860"/>
    </location>
</feature>
<keyword evidence="4" id="KW-1003">Cell membrane</keyword>
<evidence type="ECO:0000313" key="14">
    <source>
        <dbReference type="Proteomes" id="UP000735302"/>
    </source>
</evidence>
<evidence type="ECO:0000256" key="10">
    <source>
        <dbReference type="ARBA" id="ARBA00023303"/>
    </source>
</evidence>
<proteinExistence type="inferred from homology"/>
<accession>A0AAV4B061</accession>
<feature type="compositionally biased region" description="Polar residues" evidence="11">
    <location>
        <begin position="103"/>
        <end position="113"/>
    </location>
</feature>
<keyword evidence="8" id="KW-0406">Ion transport</keyword>
<feature type="transmembrane region" description="Helical" evidence="12">
    <location>
        <begin position="625"/>
        <end position="644"/>
    </location>
</feature>
<dbReference type="Pfam" id="PF03189">
    <property type="entry name" value="Otopetrin"/>
    <property type="match status" value="1"/>
</dbReference>
<comment type="caution">
    <text evidence="13">The sequence shown here is derived from an EMBL/GenBank/DDBJ whole genome shotgun (WGS) entry which is preliminary data.</text>
</comment>
<feature type="compositionally biased region" description="Basic and acidic residues" evidence="11">
    <location>
        <begin position="292"/>
        <end position="311"/>
    </location>
</feature>
<reference evidence="13 14" key="1">
    <citation type="journal article" date="2021" name="Elife">
        <title>Chloroplast acquisition without the gene transfer in kleptoplastic sea slugs, Plakobranchus ocellatus.</title>
        <authorList>
            <person name="Maeda T."/>
            <person name="Takahashi S."/>
            <person name="Yoshida T."/>
            <person name="Shimamura S."/>
            <person name="Takaki Y."/>
            <person name="Nagai Y."/>
            <person name="Toyoda A."/>
            <person name="Suzuki Y."/>
            <person name="Arimoto A."/>
            <person name="Ishii H."/>
            <person name="Satoh N."/>
            <person name="Nishiyama T."/>
            <person name="Hasebe M."/>
            <person name="Maruyama T."/>
            <person name="Minagawa J."/>
            <person name="Obokata J."/>
            <person name="Shigenobu S."/>
        </authorList>
    </citation>
    <scope>NUCLEOTIDE SEQUENCE [LARGE SCALE GENOMIC DNA]</scope>
</reference>
<feature type="compositionally biased region" description="Basic and acidic residues" evidence="11">
    <location>
        <begin position="321"/>
        <end position="335"/>
    </location>
</feature>
<keyword evidence="9 12" id="KW-0472">Membrane</keyword>
<keyword evidence="6" id="KW-0375">Hydrogen ion transport</keyword>
<evidence type="ECO:0000256" key="11">
    <source>
        <dbReference type="SAM" id="MobiDB-lite"/>
    </source>
</evidence>
<evidence type="ECO:0000256" key="9">
    <source>
        <dbReference type="ARBA" id="ARBA00023136"/>
    </source>
</evidence>
<feature type="transmembrane region" description="Helical" evidence="12">
    <location>
        <begin position="664"/>
        <end position="682"/>
    </location>
</feature>
<sequence length="1033" mass="115292">MDNFNGVSTPYRRKAYLADRPRLRNMPSMVDEEEETEGLWLPDAEVDLSVRSDKGYGSHRQNSKSDDLTSNKEIGEMVNFPVDSTLMDRETQQQERRFENRLVENSGSSSPLRISSDEDMDGAKDMLKDSEKTSEEMLSFEADTFPAYRTKYRDVPTSSPSMTIPSLKSEYCEPSTLIDAGFNRDVFGVVTYDDRKNKGDKLINNGGSLEFSSYIKNKSGMKNKSSSSPDLVGGFFSQSKLCATMSEKGAVHESKTSTPKNSITNHTAIEHSNVANLKHRLGDQSSVGNSAPDRDLMFFKNPKTSDLDKTPQLHQGNKASHQTDKKQQQQHHDSNDNYIQQQHQQGAADPNMRTAVEAPLQAPSDDAECIAQTRRGEHVSIPARTAEEASSGAAETTSQASSVSSCCSLTDTINKNVHNQKGLDFGFLKSAMKKSSQSEGQGHRRLSLFNSVMRRVSIHRRESTPTGRIATFLFGADDTDSFNKRYQDTKGTGEDSPHGPRARRAAHLRESLFLILSGLYGIVIVILGAVIPITEIFISEDIDSTFEGFYVYLYGVSILFLMYVYAYLLRRNRLKTEFLTRTLSRSLSWNKTWARNWARSDSETRGKFRKRMISLDVSNHHTGTFYLRLGVLGFGIGSMIHSGLNFGSFVSVSGEDCSEAVRSVKPLIHLVFTFFQLYFIFMNSKMCIHRYKKLARFGLVHMCATNICVWFRSIVVETLHVIHHSEQNGDHKGQVHVGNDHYVTGTDHDGGFDEHGVNFSRPLEPGHSPIDALYHVEGASLKPQLLVNLSDMAYLGRKLHAVVEPSVDGIGNASVSTRESCQWTNMMSQAVEAAGPYLYPCTIEYSLMCAGILYIMWTNVGKRPRRPKRSELETDSEDDDEQRAQRMSVDCTSSSRGLFLGILLMVGTIISIIAFYMLVNQEELKNSAIILTHLSGTFIYTVTLLALIMAAGRMKNLSFHNEQEAGLEDILIVISYTGLLVFIIFSLLASILVEHSTMSTMTVLSNVSMLIQATVQTIFMLAGDRMSAGTELQ</sequence>
<protein>
    <submittedName>
        <fullName evidence="13">Otopetrin-2-like</fullName>
    </submittedName>
</protein>
<dbReference type="AlphaFoldDB" id="A0AAV4B061"/>
<feature type="region of interest" description="Disordered" evidence="11">
    <location>
        <begin position="865"/>
        <end position="888"/>
    </location>
</feature>
<feature type="transmembrane region" description="Helical" evidence="12">
    <location>
        <begin position="511"/>
        <end position="531"/>
    </location>
</feature>
<feature type="compositionally biased region" description="Low complexity" evidence="11">
    <location>
        <begin position="388"/>
        <end position="400"/>
    </location>
</feature>
<keyword evidence="7 12" id="KW-1133">Transmembrane helix</keyword>
<feature type="region of interest" description="Disordered" evidence="11">
    <location>
        <begin position="1"/>
        <end position="122"/>
    </location>
</feature>
<evidence type="ECO:0000313" key="13">
    <source>
        <dbReference type="EMBL" id="GFO12133.1"/>
    </source>
</evidence>
<dbReference type="GO" id="GO:0005886">
    <property type="term" value="C:plasma membrane"/>
    <property type="evidence" value="ECO:0007669"/>
    <property type="project" value="UniProtKB-SubCell"/>
</dbReference>
<dbReference type="Proteomes" id="UP000735302">
    <property type="component" value="Unassembled WGS sequence"/>
</dbReference>
<keyword evidence="3" id="KW-0813">Transport</keyword>
<evidence type="ECO:0000256" key="4">
    <source>
        <dbReference type="ARBA" id="ARBA00022475"/>
    </source>
</evidence>
<evidence type="ECO:0000256" key="12">
    <source>
        <dbReference type="SAM" id="Phobius"/>
    </source>
</evidence>
<evidence type="ECO:0000256" key="8">
    <source>
        <dbReference type="ARBA" id="ARBA00023065"/>
    </source>
</evidence>
<feature type="compositionally biased region" description="Basic and acidic residues" evidence="11">
    <location>
        <begin position="63"/>
        <end position="75"/>
    </location>
</feature>
<feature type="transmembrane region" description="Helical" evidence="12">
    <location>
        <begin position="970"/>
        <end position="991"/>
    </location>
</feature>
<feature type="transmembrane region" description="Helical" evidence="12">
    <location>
        <begin position="897"/>
        <end position="918"/>
    </location>
</feature>
<evidence type="ECO:0000256" key="5">
    <source>
        <dbReference type="ARBA" id="ARBA00022692"/>
    </source>
</evidence>
<keyword evidence="10" id="KW-0407">Ion channel</keyword>
<dbReference type="PANTHER" id="PTHR21522:SF32">
    <property type="entry name" value="OTOPETRIN-2"/>
    <property type="match status" value="1"/>
</dbReference>
<keyword evidence="5 12" id="KW-0812">Transmembrane</keyword>
<feature type="region of interest" description="Disordered" evidence="11">
    <location>
        <begin position="282"/>
        <end position="350"/>
    </location>
</feature>
<evidence type="ECO:0000256" key="3">
    <source>
        <dbReference type="ARBA" id="ARBA00022448"/>
    </source>
</evidence>
<feature type="non-terminal residue" evidence="13">
    <location>
        <position position="1033"/>
    </location>
</feature>
<organism evidence="13 14">
    <name type="scientific">Plakobranchus ocellatus</name>
    <dbReference type="NCBI Taxonomy" id="259542"/>
    <lineage>
        <taxon>Eukaryota</taxon>
        <taxon>Metazoa</taxon>
        <taxon>Spiralia</taxon>
        <taxon>Lophotrochozoa</taxon>
        <taxon>Mollusca</taxon>
        <taxon>Gastropoda</taxon>
        <taxon>Heterobranchia</taxon>
        <taxon>Euthyneura</taxon>
        <taxon>Panpulmonata</taxon>
        <taxon>Sacoglossa</taxon>
        <taxon>Placobranchoidea</taxon>
        <taxon>Plakobranchidae</taxon>
        <taxon>Plakobranchus</taxon>
    </lineage>
</organism>
<gene>
    <name evidence="13" type="ORF">PoB_003863800</name>
</gene>
<comment type="similarity">
    <text evidence="2">Belongs to the otopetrin family.</text>
</comment>
<feature type="transmembrane region" description="Helical" evidence="12">
    <location>
        <begin position="694"/>
        <end position="715"/>
    </location>
</feature>
<dbReference type="InterPro" id="IPR004878">
    <property type="entry name" value="Otopetrin"/>
</dbReference>
<feature type="compositionally biased region" description="Basic and acidic residues" evidence="11">
    <location>
        <begin position="86"/>
        <end position="102"/>
    </location>
</feature>
<evidence type="ECO:0000256" key="7">
    <source>
        <dbReference type="ARBA" id="ARBA00022989"/>
    </source>
</evidence>